<organism evidence="2 3">
    <name type="scientific">Leucobacter chromiisoli</name>
    <dbReference type="NCBI Taxonomy" id="2796471"/>
    <lineage>
        <taxon>Bacteria</taxon>
        <taxon>Bacillati</taxon>
        <taxon>Actinomycetota</taxon>
        <taxon>Actinomycetes</taxon>
        <taxon>Micrococcales</taxon>
        <taxon>Microbacteriaceae</taxon>
        <taxon>Leucobacter</taxon>
    </lineage>
</organism>
<evidence type="ECO:0000313" key="3">
    <source>
        <dbReference type="Proteomes" id="UP000608530"/>
    </source>
</evidence>
<keyword evidence="3" id="KW-1185">Reference proteome</keyword>
<name>A0A934UUX8_9MICO</name>
<evidence type="ECO:0000256" key="1">
    <source>
        <dbReference type="SAM" id="MobiDB-lite"/>
    </source>
</evidence>
<feature type="region of interest" description="Disordered" evidence="1">
    <location>
        <begin position="1"/>
        <end position="21"/>
    </location>
</feature>
<proteinExistence type="predicted"/>
<evidence type="ECO:0000313" key="2">
    <source>
        <dbReference type="EMBL" id="MBK0419989.1"/>
    </source>
</evidence>
<dbReference type="AlphaFoldDB" id="A0A934UUX8"/>
<gene>
    <name evidence="2" type="ORF">JD276_13205</name>
</gene>
<protein>
    <submittedName>
        <fullName evidence="2">Uncharacterized protein</fullName>
    </submittedName>
</protein>
<dbReference type="Proteomes" id="UP000608530">
    <property type="component" value="Unassembled WGS sequence"/>
</dbReference>
<dbReference type="RefSeq" id="WP_200116131.1">
    <property type="nucleotide sequence ID" value="NZ_JAEHOH010000020.1"/>
</dbReference>
<accession>A0A934UUX8</accession>
<dbReference type="EMBL" id="JAEHOH010000020">
    <property type="protein sequence ID" value="MBK0419989.1"/>
    <property type="molecule type" value="Genomic_DNA"/>
</dbReference>
<reference evidence="2" key="1">
    <citation type="submission" date="2020-12" db="EMBL/GenBank/DDBJ databases">
        <title>Leucobacter sp. CAS1, isolated from Chromium sludge.</title>
        <authorList>
            <person name="Xu Z."/>
        </authorList>
    </citation>
    <scope>NUCLEOTIDE SEQUENCE</scope>
    <source>
        <strain evidence="2">CSA1</strain>
    </source>
</reference>
<comment type="caution">
    <text evidence="2">The sequence shown here is derived from an EMBL/GenBank/DDBJ whole genome shotgun (WGS) entry which is preliminary data.</text>
</comment>
<sequence>MSEMSIEANSDQINAEDFLEGPQTVTVTGKLRGNAEQPVWFEIAEFPGRTYRPGKTMRRLMVAAWGPNPSDYTGRRMTLYNDPEVRFGKNAVGGIRISHMSHITAPVTVNLMVSRGKRAPFTVQPLRDAPVASLAPDGWQDDVAACESVEDLTEFYEMASGAGWWGPEIAAACTARKAEFQ</sequence>